<proteinExistence type="predicted"/>
<evidence type="ECO:0000313" key="3">
    <source>
        <dbReference type="Proteomes" id="UP000271227"/>
    </source>
</evidence>
<dbReference type="PANTHER" id="PTHR43464:SF58">
    <property type="entry name" value="BLR7975 PROTEIN"/>
    <property type="match status" value="1"/>
</dbReference>
<dbReference type="OrthoDB" id="213472at2"/>
<dbReference type="AlphaFoldDB" id="A0A3M0CVZ0"/>
<dbReference type="PANTHER" id="PTHR43464">
    <property type="entry name" value="METHYLTRANSFERASE"/>
    <property type="match status" value="1"/>
</dbReference>
<dbReference type="SUPFAM" id="SSF53335">
    <property type="entry name" value="S-adenosyl-L-methionine-dependent methyltransferases"/>
    <property type="match status" value="1"/>
</dbReference>
<keyword evidence="2" id="KW-0489">Methyltransferase</keyword>
<dbReference type="GO" id="GO:0032259">
    <property type="term" value="P:methylation"/>
    <property type="evidence" value="ECO:0007669"/>
    <property type="project" value="UniProtKB-KW"/>
</dbReference>
<keyword evidence="2" id="KW-0808">Transferase</keyword>
<dbReference type="InterPro" id="IPR029063">
    <property type="entry name" value="SAM-dependent_MTases_sf"/>
</dbReference>
<keyword evidence="3" id="KW-1185">Reference proteome</keyword>
<dbReference type="RefSeq" id="WP_121936801.1">
    <property type="nucleotide sequence ID" value="NZ_REFR01000001.1"/>
</dbReference>
<organism evidence="2 3">
    <name type="scientific">Eilatimonas milleporae</name>
    <dbReference type="NCBI Taxonomy" id="911205"/>
    <lineage>
        <taxon>Bacteria</taxon>
        <taxon>Pseudomonadati</taxon>
        <taxon>Pseudomonadota</taxon>
        <taxon>Alphaproteobacteria</taxon>
        <taxon>Kordiimonadales</taxon>
        <taxon>Kordiimonadaceae</taxon>
        <taxon>Eilatimonas</taxon>
    </lineage>
</organism>
<evidence type="ECO:0000313" key="2">
    <source>
        <dbReference type="EMBL" id="RMB13015.1"/>
    </source>
</evidence>
<dbReference type="InParanoid" id="A0A3M0CVZ0"/>
<comment type="caution">
    <text evidence="2">The sequence shown here is derived from an EMBL/GenBank/DDBJ whole genome shotgun (WGS) entry which is preliminary data.</text>
</comment>
<feature type="domain" description="Methyltransferase type 12" evidence="1">
    <location>
        <begin position="46"/>
        <end position="145"/>
    </location>
</feature>
<dbReference type="GO" id="GO:0008168">
    <property type="term" value="F:methyltransferase activity"/>
    <property type="evidence" value="ECO:0007669"/>
    <property type="project" value="UniProtKB-KW"/>
</dbReference>
<dbReference type="Gene3D" id="3.40.50.150">
    <property type="entry name" value="Vaccinia Virus protein VP39"/>
    <property type="match status" value="1"/>
</dbReference>
<dbReference type="EMBL" id="REFR01000001">
    <property type="protein sequence ID" value="RMB13015.1"/>
    <property type="molecule type" value="Genomic_DNA"/>
</dbReference>
<accession>A0A3M0CVZ0</accession>
<evidence type="ECO:0000259" key="1">
    <source>
        <dbReference type="Pfam" id="PF08242"/>
    </source>
</evidence>
<reference evidence="2 3" key="1">
    <citation type="submission" date="2018-10" db="EMBL/GenBank/DDBJ databases">
        <title>Genomic Encyclopedia of Archaeal and Bacterial Type Strains, Phase II (KMG-II): from individual species to whole genera.</title>
        <authorList>
            <person name="Goeker M."/>
        </authorList>
    </citation>
    <scope>NUCLEOTIDE SEQUENCE [LARGE SCALE GENOMIC DNA]</scope>
    <source>
        <strain evidence="2 3">DSM 25217</strain>
    </source>
</reference>
<dbReference type="Proteomes" id="UP000271227">
    <property type="component" value="Unassembled WGS sequence"/>
</dbReference>
<dbReference type="Pfam" id="PF08242">
    <property type="entry name" value="Methyltransf_12"/>
    <property type="match status" value="1"/>
</dbReference>
<dbReference type="InterPro" id="IPR013217">
    <property type="entry name" value="Methyltransf_12"/>
</dbReference>
<gene>
    <name evidence="2" type="ORF">BXY39_0005</name>
</gene>
<protein>
    <submittedName>
        <fullName evidence="2">tRNA (Cmo5U34)-methyltransferase</fullName>
    </submittedName>
</protein>
<sequence>MDFDNTPPFDLADYRHMQKAIPGVDGFYTLVRAIAETAIARKGRILIVGAGGGRELEVLGPSDKTFAFTAVDPSTGMLDTAKACAAVAGAAERTEFIAGLVDDVPADAPFDAATSLLVMHFLPDDGTKLAYLSAIRDRMKPGAVLIHADVCLDGTGMFRRTVPSFLRHAVLAGLSEEQAALGPDIISGMPTIGERRTRQLFREAGFTGTTLFYTGLWYRGWTCRAA</sequence>
<name>A0A3M0CVZ0_9PROT</name>